<name>A0A3Q9G1H0_9ACTO</name>
<organism evidence="2 3">
    <name type="scientific">Flaviflexus ciconiae</name>
    <dbReference type="NCBI Taxonomy" id="2496867"/>
    <lineage>
        <taxon>Bacteria</taxon>
        <taxon>Bacillati</taxon>
        <taxon>Actinomycetota</taxon>
        <taxon>Actinomycetes</taxon>
        <taxon>Actinomycetales</taxon>
        <taxon>Actinomycetaceae</taxon>
        <taxon>Flaviflexus</taxon>
    </lineage>
</organism>
<evidence type="ECO:0000313" key="2">
    <source>
        <dbReference type="EMBL" id="AZQ76782.1"/>
    </source>
</evidence>
<evidence type="ECO:0000256" key="1">
    <source>
        <dbReference type="SAM" id="MobiDB-lite"/>
    </source>
</evidence>
<gene>
    <name evidence="2" type="ORF">EJ997_04900</name>
</gene>
<dbReference type="RefSeq" id="WP_126703588.1">
    <property type="nucleotide sequence ID" value="NZ_CP034593.1"/>
</dbReference>
<dbReference type="KEGG" id="flh:EJ997_04900"/>
<reference evidence="2 3" key="1">
    <citation type="submission" date="2018-12" db="EMBL/GenBank/DDBJ databases">
        <title>Complete genome sequence of Flaviflexus sp. H23T48.</title>
        <authorList>
            <person name="Bae J.-W."/>
            <person name="Lee J.-Y."/>
        </authorList>
    </citation>
    <scope>NUCLEOTIDE SEQUENCE [LARGE SCALE GENOMIC DNA]</scope>
    <source>
        <strain evidence="2 3">H23T48</strain>
    </source>
</reference>
<dbReference type="EMBL" id="CP034593">
    <property type="protein sequence ID" value="AZQ76782.1"/>
    <property type="molecule type" value="Genomic_DNA"/>
</dbReference>
<proteinExistence type="predicted"/>
<sequence length="119" mass="12081">MFTAVDNATGPTNFTTAIQAADILISAGDDPDTGMLSMLARRLAQGSEPAAVDVDPTIYDTLTTRPTTPNTNSNGNDRQDPSTRSASSGASCDGPDSDGSESTSGTGLVDLQDVEGVVA</sequence>
<accession>A0A3Q9G1H0</accession>
<keyword evidence="3" id="KW-1185">Reference proteome</keyword>
<evidence type="ECO:0000313" key="3">
    <source>
        <dbReference type="Proteomes" id="UP000280344"/>
    </source>
</evidence>
<dbReference type="OrthoDB" id="2065409at2"/>
<feature type="compositionally biased region" description="Low complexity" evidence="1">
    <location>
        <begin position="56"/>
        <end position="76"/>
    </location>
</feature>
<protein>
    <submittedName>
        <fullName evidence="2">Uncharacterized protein</fullName>
    </submittedName>
</protein>
<feature type="region of interest" description="Disordered" evidence="1">
    <location>
        <begin position="46"/>
        <end position="119"/>
    </location>
</feature>
<dbReference type="Proteomes" id="UP000280344">
    <property type="component" value="Chromosome"/>
</dbReference>
<dbReference type="AlphaFoldDB" id="A0A3Q9G1H0"/>